<dbReference type="Pfam" id="PF00100">
    <property type="entry name" value="Zona_pellucida"/>
    <property type="match status" value="1"/>
</dbReference>
<keyword evidence="1" id="KW-1015">Disulfide bond</keyword>
<dbReference type="InterPro" id="IPR055355">
    <property type="entry name" value="ZP-C"/>
</dbReference>
<evidence type="ECO:0000313" key="4">
    <source>
        <dbReference type="Proteomes" id="UP000887566"/>
    </source>
</evidence>
<dbReference type="PROSITE" id="PS51034">
    <property type="entry name" value="ZP_2"/>
    <property type="match status" value="1"/>
</dbReference>
<dbReference type="InterPro" id="IPR001507">
    <property type="entry name" value="ZP_dom"/>
</dbReference>
<dbReference type="AlphaFoldDB" id="A0A914VNG3"/>
<dbReference type="Gene3D" id="2.60.40.4100">
    <property type="entry name" value="Zona pellucida, ZP-C domain"/>
    <property type="match status" value="1"/>
</dbReference>
<keyword evidence="4" id="KW-1185">Reference proteome</keyword>
<proteinExistence type="predicted"/>
<feature type="signal peptide" evidence="2">
    <location>
        <begin position="1"/>
        <end position="19"/>
    </location>
</feature>
<dbReference type="WBParaSite" id="PSAMB.scaffold221size64352.g3407.t1">
    <property type="protein sequence ID" value="PSAMB.scaffold221size64352.g3407.t1"/>
    <property type="gene ID" value="PSAMB.scaffold221size64352.g3407"/>
</dbReference>
<evidence type="ECO:0000313" key="5">
    <source>
        <dbReference type="WBParaSite" id="PSAMB.scaffold221size64352.g3407.t1"/>
    </source>
</evidence>
<protein>
    <submittedName>
        <fullName evidence="5">ZP domain-containing protein</fullName>
    </submittedName>
</protein>
<feature type="chain" id="PRO_5036733461" evidence="2">
    <location>
        <begin position="20"/>
        <end position="354"/>
    </location>
</feature>
<dbReference type="Proteomes" id="UP000887566">
    <property type="component" value="Unplaced"/>
</dbReference>
<reference evidence="5" key="1">
    <citation type="submission" date="2022-11" db="UniProtKB">
        <authorList>
            <consortium name="WormBaseParasite"/>
        </authorList>
    </citation>
    <scope>IDENTIFICATION</scope>
</reference>
<accession>A0A914VNG3</accession>
<evidence type="ECO:0000256" key="2">
    <source>
        <dbReference type="SAM" id="SignalP"/>
    </source>
</evidence>
<feature type="domain" description="ZP" evidence="3">
    <location>
        <begin position="27"/>
        <end position="279"/>
    </location>
</feature>
<evidence type="ECO:0000259" key="3">
    <source>
        <dbReference type="PROSITE" id="PS51034"/>
    </source>
</evidence>
<name>A0A914VNG3_9BILA</name>
<sequence>MANAHLCFFFVFIGKNVMANIYGPDIKCFGDSIVFSLNPEHDFLSNATSVTVRQQDATVTTCAFNLSKPFKDAIKFEFDACQLMRTAITGQKGPLGFSLDVPVLVVYGNQTVSFTLGCTYDATAKFTASLGVGEPMAHSGIERSSVDTGKGATPGLTGLFLDEYGNKRDPQGPAVELGGAVNFQLAINDTSNTYILPRDCYFSDKEKGGTQVAFVSNGCPKSNPLIGGKIKKTEAFIYDISFPAFRIGDSTRLYIFCEVELCISKAKCHKDCWGPLMAPTDTITVTIPGMIETENSTEVLIDVSGGSTAAAVQLITTTPGRRQRRAVNEDDQMSDKLTNYITIIDPYAKGVSFD</sequence>
<dbReference type="InterPro" id="IPR042235">
    <property type="entry name" value="ZP-C_dom"/>
</dbReference>
<evidence type="ECO:0000256" key="1">
    <source>
        <dbReference type="ARBA" id="ARBA00023157"/>
    </source>
</evidence>
<organism evidence="4 5">
    <name type="scientific">Plectus sambesii</name>
    <dbReference type="NCBI Taxonomy" id="2011161"/>
    <lineage>
        <taxon>Eukaryota</taxon>
        <taxon>Metazoa</taxon>
        <taxon>Ecdysozoa</taxon>
        <taxon>Nematoda</taxon>
        <taxon>Chromadorea</taxon>
        <taxon>Plectida</taxon>
        <taxon>Plectina</taxon>
        <taxon>Plectoidea</taxon>
        <taxon>Plectidae</taxon>
        <taxon>Plectus</taxon>
    </lineage>
</organism>
<keyword evidence="2" id="KW-0732">Signal</keyword>